<reference evidence="1 2" key="1">
    <citation type="submission" date="2024-06" db="EMBL/GenBank/DDBJ databases">
        <title>Pangenomics to understand the prophage dynamics in the radiating lineages of P. brasiliense.</title>
        <authorList>
            <person name="Pardeshi L.A."/>
            <person name="Van Duivenbode I."/>
            <person name="Jonkheer E.M."/>
            <person name="Pel M.J.C."/>
            <person name="Kupczok A."/>
            <person name="De Ridder D."/>
            <person name="Smit S."/>
            <person name="Van Der Lee T.J."/>
        </authorList>
    </citation>
    <scope>NUCLEOTIDE SEQUENCE [LARGE SCALE GENOMIC DNA]</scope>
    <source>
        <strain evidence="1 2">PD 8607</strain>
    </source>
</reference>
<protein>
    <recommendedName>
        <fullName evidence="3">DUF2931 family protein</fullName>
    </recommendedName>
</protein>
<proteinExistence type="predicted"/>
<name>A0ABV1P5G0_9GAMM</name>
<dbReference type="EMBL" id="JBEHEF010000002">
    <property type="protein sequence ID" value="MEQ9936387.1"/>
    <property type="molecule type" value="Genomic_DNA"/>
</dbReference>
<dbReference type="Proteomes" id="UP001463408">
    <property type="component" value="Unassembled WGS sequence"/>
</dbReference>
<comment type="caution">
    <text evidence="1">The sequence shown here is derived from an EMBL/GenBank/DDBJ whole genome shotgun (WGS) entry which is preliminary data.</text>
</comment>
<gene>
    <name evidence="1" type="ORF">ABRQ07_01995</name>
</gene>
<dbReference type="RefSeq" id="WP_273854542.1">
    <property type="nucleotide sequence ID" value="NZ_JAQRNC010000001.1"/>
</dbReference>
<evidence type="ECO:0008006" key="3">
    <source>
        <dbReference type="Google" id="ProtNLM"/>
    </source>
</evidence>
<evidence type="ECO:0000313" key="1">
    <source>
        <dbReference type="EMBL" id="MEQ9936387.1"/>
    </source>
</evidence>
<evidence type="ECO:0000313" key="2">
    <source>
        <dbReference type="Proteomes" id="UP001463408"/>
    </source>
</evidence>
<sequence length="160" mass="18784">MKMEQAVMDEKFTFSYVKVDKVMPLCFLYTPKDRSRETAFQKSDFIPAPEIPNHKDLANYIGKWLNNGVTQLEIRQGKNGQIYLYMPANENWHHLYNNAHWENDALSFNSYAYSEKPSLFSHPYHKSLTPNTIRLLPNGKMHVTILMIDGEKIYFDFTRG</sequence>
<accession>A0ABV1P5G0</accession>
<keyword evidence="2" id="KW-1185">Reference proteome</keyword>
<organism evidence="1 2">
    <name type="scientific">Pectobacterium polonicum</name>
    <dbReference type="NCBI Taxonomy" id="2485124"/>
    <lineage>
        <taxon>Bacteria</taxon>
        <taxon>Pseudomonadati</taxon>
        <taxon>Pseudomonadota</taxon>
        <taxon>Gammaproteobacteria</taxon>
        <taxon>Enterobacterales</taxon>
        <taxon>Pectobacteriaceae</taxon>
        <taxon>Pectobacterium</taxon>
    </lineage>
</organism>